<organism evidence="2 3">
    <name type="scientific">Chryseobacterium gambrini</name>
    <dbReference type="NCBI Taxonomy" id="373672"/>
    <lineage>
        <taxon>Bacteria</taxon>
        <taxon>Pseudomonadati</taxon>
        <taxon>Bacteroidota</taxon>
        <taxon>Flavobacteriia</taxon>
        <taxon>Flavobacteriales</taxon>
        <taxon>Weeksellaceae</taxon>
        <taxon>Chryseobacterium group</taxon>
        <taxon>Chryseobacterium</taxon>
    </lineage>
</organism>
<name>A0A1N7PBE5_9FLAO</name>
<evidence type="ECO:0000313" key="2">
    <source>
        <dbReference type="EMBL" id="SIT07955.1"/>
    </source>
</evidence>
<sequence length="147" mass="16232">MKKILYSFLLLSSATLFAQKNTATKFAVANDIVGTVDMFNNNNYKGSVQSSKAYKSATELPQNLKKFDYLADNGLVEYKLKSNQGVIDRMPVNELNAQFGLPADTPVLIDGYEFTNTKTLVYGDIINNAQVITSNGKKMVSVTTSRK</sequence>
<keyword evidence="1" id="KW-0732">Signal</keyword>
<reference evidence="2 3" key="1">
    <citation type="submission" date="2017-01" db="EMBL/GenBank/DDBJ databases">
        <authorList>
            <person name="Mah S.A."/>
            <person name="Swanson W.J."/>
            <person name="Moy G.W."/>
            <person name="Vacquier V.D."/>
        </authorList>
    </citation>
    <scope>NUCLEOTIDE SEQUENCE [LARGE SCALE GENOMIC DNA]</scope>
    <source>
        <strain evidence="2 3">DSM 18014</strain>
    </source>
</reference>
<dbReference type="Proteomes" id="UP000185781">
    <property type="component" value="Unassembled WGS sequence"/>
</dbReference>
<proteinExistence type="predicted"/>
<accession>A0A1N7PBE5</accession>
<evidence type="ECO:0000256" key="1">
    <source>
        <dbReference type="SAM" id="SignalP"/>
    </source>
</evidence>
<feature type="chain" id="PRO_5012297801" evidence="1">
    <location>
        <begin position="19"/>
        <end position="147"/>
    </location>
</feature>
<dbReference type="AlphaFoldDB" id="A0A1N7PBE5"/>
<evidence type="ECO:0000313" key="3">
    <source>
        <dbReference type="Proteomes" id="UP000185781"/>
    </source>
</evidence>
<dbReference type="OrthoDB" id="1272742at2"/>
<feature type="signal peptide" evidence="1">
    <location>
        <begin position="1"/>
        <end position="18"/>
    </location>
</feature>
<gene>
    <name evidence="2" type="ORF">SAMN05421785_106130</name>
</gene>
<protein>
    <submittedName>
        <fullName evidence="2">Uncharacterized protein</fullName>
    </submittedName>
</protein>
<dbReference type="EMBL" id="FTOV01000006">
    <property type="protein sequence ID" value="SIT07955.1"/>
    <property type="molecule type" value="Genomic_DNA"/>
</dbReference>
<dbReference type="RefSeq" id="WP_076393384.1">
    <property type="nucleotide sequence ID" value="NZ_CP116008.1"/>
</dbReference>